<reference evidence="1 2" key="1">
    <citation type="journal article" date="2019" name="Int. J. Syst. Evol. Microbiol.">
        <title>The Global Catalogue of Microorganisms (GCM) 10K type strain sequencing project: providing services to taxonomists for standard genome sequencing and annotation.</title>
        <authorList>
            <consortium name="The Broad Institute Genomics Platform"/>
            <consortium name="The Broad Institute Genome Sequencing Center for Infectious Disease"/>
            <person name="Wu L."/>
            <person name="Ma J."/>
        </authorList>
    </citation>
    <scope>NUCLEOTIDE SEQUENCE [LARGE SCALE GENOMIC DNA]</scope>
    <source>
        <strain evidence="1 2">JCM 14330</strain>
    </source>
</reference>
<proteinExistence type="predicted"/>
<evidence type="ECO:0000313" key="2">
    <source>
        <dbReference type="Proteomes" id="UP001501706"/>
    </source>
</evidence>
<organism evidence="1 2">
    <name type="scientific">Pigmentiphaga daeguensis</name>
    <dbReference type="NCBI Taxonomy" id="414049"/>
    <lineage>
        <taxon>Bacteria</taxon>
        <taxon>Pseudomonadati</taxon>
        <taxon>Pseudomonadota</taxon>
        <taxon>Betaproteobacteria</taxon>
        <taxon>Burkholderiales</taxon>
        <taxon>Alcaligenaceae</taxon>
        <taxon>Pigmentiphaga</taxon>
    </lineage>
</organism>
<name>A0ABN1D3V6_9BURK</name>
<sequence length="118" mass="13270">MRQVAMTIATAINPGMTWAERRRCGQVRAAAAAKLRRRGLAVPCNVSMDRLVALVEEVTGQPPGRDPVQYLLDYSNRPEGAAPRALNLMTRPEWDPLADPAWRRVLERLREPLTLAKR</sequence>
<gene>
    <name evidence="1" type="ORF">GCM10009097_57040</name>
</gene>
<comment type="caution">
    <text evidence="1">The sequence shown here is derived from an EMBL/GenBank/DDBJ whole genome shotgun (WGS) entry which is preliminary data.</text>
</comment>
<accession>A0ABN1D3V6</accession>
<dbReference type="Proteomes" id="UP001501706">
    <property type="component" value="Unassembled WGS sequence"/>
</dbReference>
<protein>
    <submittedName>
        <fullName evidence="1">Uncharacterized protein</fullName>
    </submittedName>
</protein>
<evidence type="ECO:0000313" key="1">
    <source>
        <dbReference type="EMBL" id="GAA0532341.1"/>
    </source>
</evidence>
<keyword evidence="2" id="KW-1185">Reference proteome</keyword>
<dbReference type="EMBL" id="BAAAEN010000041">
    <property type="protein sequence ID" value="GAA0532341.1"/>
    <property type="molecule type" value="Genomic_DNA"/>
</dbReference>